<accession>A0A4Z2G1H6</accession>
<name>A0A4Z2G1H6_9TELE</name>
<reference evidence="2 3" key="1">
    <citation type="submission" date="2019-03" db="EMBL/GenBank/DDBJ databases">
        <title>First draft genome of Liparis tanakae, snailfish: a comprehensive survey of snailfish specific genes.</title>
        <authorList>
            <person name="Kim W."/>
            <person name="Song I."/>
            <person name="Jeong J.-H."/>
            <person name="Kim D."/>
            <person name="Kim S."/>
            <person name="Ryu S."/>
            <person name="Song J.Y."/>
            <person name="Lee S.K."/>
        </authorList>
    </citation>
    <scope>NUCLEOTIDE SEQUENCE [LARGE SCALE GENOMIC DNA]</scope>
    <source>
        <tissue evidence="2">Muscle</tissue>
    </source>
</reference>
<comment type="caution">
    <text evidence="2">The sequence shown here is derived from an EMBL/GenBank/DDBJ whole genome shotgun (WGS) entry which is preliminary data.</text>
</comment>
<dbReference type="EMBL" id="SRLO01000761">
    <property type="protein sequence ID" value="TNN47010.1"/>
    <property type="molecule type" value="Genomic_DNA"/>
</dbReference>
<evidence type="ECO:0000313" key="3">
    <source>
        <dbReference type="Proteomes" id="UP000314294"/>
    </source>
</evidence>
<protein>
    <submittedName>
        <fullName evidence="2">Uncharacterized protein</fullName>
    </submittedName>
</protein>
<feature type="compositionally biased region" description="Basic and acidic residues" evidence="1">
    <location>
        <begin position="22"/>
        <end position="40"/>
    </location>
</feature>
<organism evidence="2 3">
    <name type="scientific">Liparis tanakae</name>
    <name type="common">Tanaka's snailfish</name>
    <dbReference type="NCBI Taxonomy" id="230148"/>
    <lineage>
        <taxon>Eukaryota</taxon>
        <taxon>Metazoa</taxon>
        <taxon>Chordata</taxon>
        <taxon>Craniata</taxon>
        <taxon>Vertebrata</taxon>
        <taxon>Euteleostomi</taxon>
        <taxon>Actinopterygii</taxon>
        <taxon>Neopterygii</taxon>
        <taxon>Teleostei</taxon>
        <taxon>Neoteleostei</taxon>
        <taxon>Acanthomorphata</taxon>
        <taxon>Eupercaria</taxon>
        <taxon>Perciformes</taxon>
        <taxon>Cottioidei</taxon>
        <taxon>Cottales</taxon>
        <taxon>Liparidae</taxon>
        <taxon>Liparis</taxon>
    </lineage>
</organism>
<feature type="region of interest" description="Disordered" evidence="1">
    <location>
        <begin position="1"/>
        <end position="55"/>
    </location>
</feature>
<gene>
    <name evidence="2" type="ORF">EYF80_042781</name>
</gene>
<sequence length="83" mass="9089">MVPHWKRATRNHKEPQGTTRNPCDRRHVAAETKSGLDVRNDATVPPSNKARNARMRKGAVFPTNSYITLPNGGPTVGDALDGK</sequence>
<dbReference type="Proteomes" id="UP000314294">
    <property type="component" value="Unassembled WGS sequence"/>
</dbReference>
<evidence type="ECO:0000313" key="2">
    <source>
        <dbReference type="EMBL" id="TNN47010.1"/>
    </source>
</evidence>
<feature type="compositionally biased region" description="Basic residues" evidence="1">
    <location>
        <begin position="1"/>
        <end position="10"/>
    </location>
</feature>
<evidence type="ECO:0000256" key="1">
    <source>
        <dbReference type="SAM" id="MobiDB-lite"/>
    </source>
</evidence>
<proteinExistence type="predicted"/>
<dbReference type="AlphaFoldDB" id="A0A4Z2G1H6"/>
<keyword evidence="3" id="KW-1185">Reference proteome</keyword>